<proteinExistence type="predicted"/>
<keyword evidence="1" id="KW-0645">Protease</keyword>
<dbReference type="InterPro" id="IPR037518">
    <property type="entry name" value="MPN"/>
</dbReference>
<dbReference type="CDD" id="cd08071">
    <property type="entry name" value="MPN_DUF2466"/>
    <property type="match status" value="1"/>
</dbReference>
<accession>A0A1D2QN82</accession>
<dbReference type="PROSITE" id="PS50249">
    <property type="entry name" value="MPN"/>
    <property type="match status" value="1"/>
</dbReference>
<dbReference type="PANTHER" id="PTHR30471">
    <property type="entry name" value="DNA REPAIR PROTEIN RADC"/>
    <property type="match status" value="1"/>
</dbReference>
<name>A0A1D2QN82_9GAMM</name>
<gene>
    <name evidence="7" type="ORF">AB835_10825</name>
</gene>
<dbReference type="NCBIfam" id="TIGR00608">
    <property type="entry name" value="radc"/>
    <property type="match status" value="1"/>
</dbReference>
<feature type="domain" description="MPN" evidence="6">
    <location>
        <begin position="25"/>
        <end position="147"/>
    </location>
</feature>
<reference evidence="7 8" key="1">
    <citation type="journal article" date="2016" name="Appl. Environ. Microbiol.">
        <title>Lack of Overt Genome Reduction in the Bryostatin-Producing Bryozoan Symbiont "Candidatus Endobugula sertula".</title>
        <authorList>
            <person name="Miller I.J."/>
            <person name="Vanee N."/>
            <person name="Fong S.S."/>
            <person name="Lim-Fong G.E."/>
            <person name="Kwan J.C."/>
        </authorList>
    </citation>
    <scope>NUCLEOTIDE SEQUENCE [LARGE SCALE GENOMIC DNA]</scope>
    <source>
        <strain evidence="7">AB1-4</strain>
    </source>
</reference>
<evidence type="ECO:0000256" key="1">
    <source>
        <dbReference type="ARBA" id="ARBA00022670"/>
    </source>
</evidence>
<dbReference type="Proteomes" id="UP000242502">
    <property type="component" value="Unassembled WGS sequence"/>
</dbReference>
<dbReference type="AlphaFoldDB" id="A0A1D2QN82"/>
<dbReference type="GO" id="GO:0006508">
    <property type="term" value="P:proteolysis"/>
    <property type="evidence" value="ECO:0007669"/>
    <property type="project" value="UniProtKB-KW"/>
</dbReference>
<evidence type="ECO:0000256" key="4">
    <source>
        <dbReference type="ARBA" id="ARBA00022833"/>
    </source>
</evidence>
<keyword evidence="2" id="KW-0479">Metal-binding</keyword>
<dbReference type="InterPro" id="IPR020891">
    <property type="entry name" value="UPF0758_CS"/>
</dbReference>
<organism evidence="7 8">
    <name type="scientific">Candidatus Endobugula sertula</name>
    <name type="common">Bugula neritina bacterial symbiont</name>
    <dbReference type="NCBI Taxonomy" id="62101"/>
    <lineage>
        <taxon>Bacteria</taxon>
        <taxon>Pseudomonadati</taxon>
        <taxon>Pseudomonadota</taxon>
        <taxon>Gammaproteobacteria</taxon>
        <taxon>Cellvibrionales</taxon>
        <taxon>Cellvibrionaceae</taxon>
        <taxon>Candidatus Endobugula</taxon>
    </lineage>
</organism>
<keyword evidence="3" id="KW-0378">Hydrolase</keyword>
<dbReference type="InterPro" id="IPR025657">
    <property type="entry name" value="RadC_JAB"/>
</dbReference>
<evidence type="ECO:0000256" key="3">
    <source>
        <dbReference type="ARBA" id="ARBA00022801"/>
    </source>
</evidence>
<evidence type="ECO:0000256" key="2">
    <source>
        <dbReference type="ARBA" id="ARBA00022723"/>
    </source>
</evidence>
<evidence type="ECO:0000313" key="7">
    <source>
        <dbReference type="EMBL" id="ODS23037.1"/>
    </source>
</evidence>
<dbReference type="PANTHER" id="PTHR30471:SF3">
    <property type="entry name" value="UPF0758 PROTEIN YEES-RELATED"/>
    <property type="match status" value="1"/>
</dbReference>
<dbReference type="PROSITE" id="PS01302">
    <property type="entry name" value="UPF0758"/>
    <property type="match status" value="1"/>
</dbReference>
<sequence>MMSEDEIIDQALTILERRLHKPDYVMSNPEAVADYLKLHYGGLEYESFRVMFLNNQNGLISLKEMFRGTVNAATIYPREVVKASLAFNAAAVILSHNHPSGDPTPSQADKQITHHLVDALKLVDVRVLDHIVVGGNESYSFADHGLM</sequence>
<dbReference type="EMBL" id="MDLC01000041">
    <property type="protein sequence ID" value="ODS23037.1"/>
    <property type="molecule type" value="Genomic_DNA"/>
</dbReference>
<dbReference type="Gene3D" id="3.40.140.10">
    <property type="entry name" value="Cytidine Deaminase, domain 2"/>
    <property type="match status" value="1"/>
</dbReference>
<evidence type="ECO:0000259" key="6">
    <source>
        <dbReference type="PROSITE" id="PS50249"/>
    </source>
</evidence>
<dbReference type="Pfam" id="PF04002">
    <property type="entry name" value="RadC"/>
    <property type="match status" value="1"/>
</dbReference>
<evidence type="ECO:0000256" key="5">
    <source>
        <dbReference type="ARBA" id="ARBA00023049"/>
    </source>
</evidence>
<comment type="caution">
    <text evidence="7">The sequence shown here is derived from an EMBL/GenBank/DDBJ whole genome shotgun (WGS) entry which is preliminary data.</text>
</comment>
<evidence type="ECO:0000313" key="8">
    <source>
        <dbReference type="Proteomes" id="UP000242502"/>
    </source>
</evidence>
<keyword evidence="4" id="KW-0862">Zinc</keyword>
<keyword evidence="5" id="KW-0482">Metalloprotease</keyword>
<protein>
    <recommendedName>
        <fullName evidence="6">MPN domain-containing protein</fullName>
    </recommendedName>
</protein>
<dbReference type="GO" id="GO:0046872">
    <property type="term" value="F:metal ion binding"/>
    <property type="evidence" value="ECO:0007669"/>
    <property type="project" value="UniProtKB-KW"/>
</dbReference>
<dbReference type="STRING" id="62101.AB835_10825"/>
<dbReference type="InterPro" id="IPR001405">
    <property type="entry name" value="UPF0758"/>
</dbReference>
<dbReference type="GO" id="GO:0008237">
    <property type="term" value="F:metallopeptidase activity"/>
    <property type="evidence" value="ECO:0007669"/>
    <property type="project" value="UniProtKB-KW"/>
</dbReference>